<dbReference type="PANTHER" id="PTHR33969:SF2">
    <property type="entry name" value="SEGREGATION AND CONDENSATION PROTEIN A"/>
    <property type="match status" value="1"/>
</dbReference>
<dbReference type="AlphaFoldDB" id="A0A2N2E2Z7"/>
<comment type="caution">
    <text evidence="2">The sequence shown here is derived from an EMBL/GenBank/DDBJ whole genome shotgun (WGS) entry which is preliminary data.</text>
</comment>
<dbReference type="EMBL" id="PHAH01000005">
    <property type="protein sequence ID" value="PKM89109.1"/>
    <property type="molecule type" value="Genomic_DNA"/>
</dbReference>
<organism evidence="2 3">
    <name type="scientific">Candidatus Falkowbacteria bacterium HGW-Falkowbacteria-2</name>
    <dbReference type="NCBI Taxonomy" id="2013769"/>
    <lineage>
        <taxon>Bacteria</taxon>
        <taxon>Candidatus Falkowiibacteriota</taxon>
    </lineage>
</organism>
<name>A0A2N2E2Z7_9BACT</name>
<evidence type="ECO:0000313" key="2">
    <source>
        <dbReference type="EMBL" id="PKM89109.1"/>
    </source>
</evidence>
<evidence type="ECO:0000256" key="1">
    <source>
        <dbReference type="ARBA" id="ARBA00044777"/>
    </source>
</evidence>
<evidence type="ECO:0000313" key="3">
    <source>
        <dbReference type="Proteomes" id="UP000233325"/>
    </source>
</evidence>
<dbReference type="Proteomes" id="UP000233325">
    <property type="component" value="Unassembled WGS sequence"/>
</dbReference>
<dbReference type="PANTHER" id="PTHR33969">
    <property type="entry name" value="SEGREGATION AND CONDENSATION PROTEIN A"/>
    <property type="match status" value="1"/>
</dbReference>
<reference evidence="2 3" key="1">
    <citation type="journal article" date="2017" name="ISME J.">
        <title>Potential for microbial H2 and metal transformations associated with novel bacteria and archaea in deep terrestrial subsurface sediments.</title>
        <authorList>
            <person name="Hernsdorf A.W."/>
            <person name="Amano Y."/>
            <person name="Miyakawa K."/>
            <person name="Ise K."/>
            <person name="Suzuki Y."/>
            <person name="Anantharaman K."/>
            <person name="Probst A."/>
            <person name="Burstein D."/>
            <person name="Thomas B.C."/>
            <person name="Banfield J.F."/>
        </authorList>
    </citation>
    <scope>NUCLEOTIDE SEQUENCE [LARGE SCALE GENOMIC DNA]</scope>
    <source>
        <strain evidence="2">HGW-Falkowbacteria-2</strain>
    </source>
</reference>
<accession>A0A2N2E2Z7</accession>
<dbReference type="Gene3D" id="6.10.250.2410">
    <property type="match status" value="1"/>
</dbReference>
<protein>
    <recommendedName>
        <fullName evidence="1">Segregation and condensation protein A</fullName>
    </recommendedName>
</protein>
<dbReference type="InterPro" id="IPR003768">
    <property type="entry name" value="ScpA"/>
</dbReference>
<sequence>MIDFSTDKFQGPLGLLLQLIESEEMDITEIALATIADQYVAYVEQADNIDPEEIADFLVIAARLLYIKSKALLPYLSIEAEEEDLGDLEKQLRMYKQFIEASLKVSALIARDKMMFAPAYVKGGRRGLQTEPTFNPPSKLKKGDIEALWRQILLRVTKREKKLPEVVLEAKVSIDDRIVHIRSLLAEQLSLSFQRFLEKAQTKVEVIVNILAVLELAKQRELVFEQEELFSEIRVLKI</sequence>
<gene>
    <name evidence="2" type="ORF">CVU83_00610</name>
</gene>
<proteinExistence type="predicted"/>
<dbReference type="Pfam" id="PF02616">
    <property type="entry name" value="SMC_ScpA"/>
    <property type="match status" value="2"/>
</dbReference>